<dbReference type="Proteomes" id="UP000626092">
    <property type="component" value="Unassembled WGS sequence"/>
</dbReference>
<evidence type="ECO:0000313" key="2">
    <source>
        <dbReference type="Proteomes" id="UP000626092"/>
    </source>
</evidence>
<organism evidence="1 2">
    <name type="scientific">Rhododendron simsii</name>
    <name type="common">Sims's rhododendron</name>
    <dbReference type="NCBI Taxonomy" id="118357"/>
    <lineage>
        <taxon>Eukaryota</taxon>
        <taxon>Viridiplantae</taxon>
        <taxon>Streptophyta</taxon>
        <taxon>Embryophyta</taxon>
        <taxon>Tracheophyta</taxon>
        <taxon>Spermatophyta</taxon>
        <taxon>Magnoliopsida</taxon>
        <taxon>eudicotyledons</taxon>
        <taxon>Gunneridae</taxon>
        <taxon>Pentapetalae</taxon>
        <taxon>asterids</taxon>
        <taxon>Ericales</taxon>
        <taxon>Ericaceae</taxon>
        <taxon>Ericoideae</taxon>
        <taxon>Rhodoreae</taxon>
        <taxon>Rhododendron</taxon>
    </lineage>
</organism>
<gene>
    <name evidence="1" type="ORF">RHSIM_Rhsim04G0178400</name>
</gene>
<dbReference type="AlphaFoldDB" id="A0A834HEL4"/>
<accession>A0A834HEL4</accession>
<comment type="caution">
    <text evidence="1">The sequence shown here is derived from an EMBL/GenBank/DDBJ whole genome shotgun (WGS) entry which is preliminary data.</text>
</comment>
<name>A0A834HEL4_RHOSS</name>
<reference evidence="1" key="1">
    <citation type="submission" date="2019-11" db="EMBL/GenBank/DDBJ databases">
        <authorList>
            <person name="Liu Y."/>
            <person name="Hou J."/>
            <person name="Li T.-Q."/>
            <person name="Guan C.-H."/>
            <person name="Wu X."/>
            <person name="Wu H.-Z."/>
            <person name="Ling F."/>
            <person name="Zhang R."/>
            <person name="Shi X.-G."/>
            <person name="Ren J.-P."/>
            <person name="Chen E.-F."/>
            <person name="Sun J.-M."/>
        </authorList>
    </citation>
    <scope>NUCLEOTIDE SEQUENCE</scope>
    <source>
        <strain evidence="1">Adult_tree_wgs_1</strain>
        <tissue evidence="1">Leaves</tissue>
    </source>
</reference>
<evidence type="ECO:0000313" key="1">
    <source>
        <dbReference type="EMBL" id="KAF7146680.1"/>
    </source>
</evidence>
<protein>
    <submittedName>
        <fullName evidence="1">Uncharacterized protein</fullName>
    </submittedName>
</protein>
<dbReference type="OrthoDB" id="288590at2759"/>
<proteinExistence type="predicted"/>
<keyword evidence="2" id="KW-1185">Reference proteome</keyword>
<dbReference type="EMBL" id="WJXA01000004">
    <property type="protein sequence ID" value="KAF7146680.1"/>
    <property type="molecule type" value="Genomic_DNA"/>
</dbReference>
<sequence length="195" mass="21899">MDFSGTKLSYPESTGDHFDRAKEVQAFDGSKAGVKGLIDAGVSGKSCERSPVCVGGVGILSSRQPRNPNLNVLEEMKLDGIRMFQLILEDDPEVKRALYSHDRMKKVRFETNRNLHKSKYLIWRDTLNISMHASDHPDPDEIPKTCRYLIEKSSGWHRGNYLIIKDFGRTGPRNALNSWIDMIGSSTTVVTSELG</sequence>